<sequence length="240" mass="25556">MTGIRAEGTPGDTTPAPPIELRKVSERHPGVVALHEVSLTIELGEMVAITGPSGSGKSTMLQLLGAPDRPTTGQVLLFGHDIAGLSDRRLAAVRASWIGFVFQQFFLTDHLNAVANVANGLLYLGVPERERRRRAVRALERVGLGHRLGHRPAELSGGERQRVAIARALIGEPPILPADEPTGNLDSTTGAGLMELIHELHRGGTTVVLVTHDREIAASAPRRVEILDGAVRSDSGRVAS</sequence>
<evidence type="ECO:0000259" key="4">
    <source>
        <dbReference type="PROSITE" id="PS50893"/>
    </source>
</evidence>
<keyword evidence="1" id="KW-0813">Transport</keyword>
<keyword evidence="2" id="KW-0547">Nucleotide-binding</keyword>
<dbReference type="InterPro" id="IPR003439">
    <property type="entry name" value="ABC_transporter-like_ATP-bd"/>
</dbReference>
<feature type="domain" description="ABC transporter" evidence="4">
    <location>
        <begin position="19"/>
        <end position="240"/>
    </location>
</feature>
<evidence type="ECO:0000256" key="3">
    <source>
        <dbReference type="ARBA" id="ARBA00022840"/>
    </source>
</evidence>
<evidence type="ECO:0000313" key="5">
    <source>
        <dbReference type="EMBL" id="GAA0363671.1"/>
    </source>
</evidence>
<dbReference type="PROSITE" id="PS00211">
    <property type="entry name" value="ABC_TRANSPORTER_1"/>
    <property type="match status" value="1"/>
</dbReference>
<keyword evidence="3 5" id="KW-0067">ATP-binding</keyword>
<dbReference type="InterPro" id="IPR017911">
    <property type="entry name" value="MacB-like_ATP-bd"/>
</dbReference>
<gene>
    <name evidence="5" type="ORF">GCM10010151_62080</name>
</gene>
<dbReference type="InterPro" id="IPR003593">
    <property type="entry name" value="AAA+_ATPase"/>
</dbReference>
<dbReference type="Proteomes" id="UP001501822">
    <property type="component" value="Unassembled WGS sequence"/>
</dbReference>
<evidence type="ECO:0000313" key="6">
    <source>
        <dbReference type="Proteomes" id="UP001501822"/>
    </source>
</evidence>
<comment type="caution">
    <text evidence="5">The sequence shown here is derived from an EMBL/GenBank/DDBJ whole genome shotgun (WGS) entry which is preliminary data.</text>
</comment>
<dbReference type="GO" id="GO:0005524">
    <property type="term" value="F:ATP binding"/>
    <property type="evidence" value="ECO:0007669"/>
    <property type="project" value="UniProtKB-KW"/>
</dbReference>
<organism evidence="5 6">
    <name type="scientific">Actinoallomurus spadix</name>
    <dbReference type="NCBI Taxonomy" id="79912"/>
    <lineage>
        <taxon>Bacteria</taxon>
        <taxon>Bacillati</taxon>
        <taxon>Actinomycetota</taxon>
        <taxon>Actinomycetes</taxon>
        <taxon>Streptosporangiales</taxon>
        <taxon>Thermomonosporaceae</taxon>
        <taxon>Actinoallomurus</taxon>
    </lineage>
</organism>
<keyword evidence="6" id="KW-1185">Reference proteome</keyword>
<dbReference type="Gene3D" id="3.40.50.300">
    <property type="entry name" value="P-loop containing nucleotide triphosphate hydrolases"/>
    <property type="match status" value="1"/>
</dbReference>
<accession>A0ABN0XH37</accession>
<dbReference type="SUPFAM" id="SSF52540">
    <property type="entry name" value="P-loop containing nucleoside triphosphate hydrolases"/>
    <property type="match status" value="1"/>
</dbReference>
<dbReference type="PROSITE" id="PS50893">
    <property type="entry name" value="ABC_TRANSPORTER_2"/>
    <property type="match status" value="1"/>
</dbReference>
<proteinExistence type="predicted"/>
<dbReference type="SMART" id="SM00382">
    <property type="entry name" value="AAA"/>
    <property type="match status" value="1"/>
</dbReference>
<dbReference type="Pfam" id="PF00005">
    <property type="entry name" value="ABC_tran"/>
    <property type="match status" value="1"/>
</dbReference>
<reference evidence="5 6" key="1">
    <citation type="journal article" date="2019" name="Int. J. Syst. Evol. Microbiol.">
        <title>The Global Catalogue of Microorganisms (GCM) 10K type strain sequencing project: providing services to taxonomists for standard genome sequencing and annotation.</title>
        <authorList>
            <consortium name="The Broad Institute Genomics Platform"/>
            <consortium name="The Broad Institute Genome Sequencing Center for Infectious Disease"/>
            <person name="Wu L."/>
            <person name="Ma J."/>
        </authorList>
    </citation>
    <scope>NUCLEOTIDE SEQUENCE [LARGE SCALE GENOMIC DNA]</scope>
    <source>
        <strain evidence="5 6">JCM 3146</strain>
    </source>
</reference>
<dbReference type="EMBL" id="BAAABM010000062">
    <property type="protein sequence ID" value="GAA0363671.1"/>
    <property type="molecule type" value="Genomic_DNA"/>
</dbReference>
<protein>
    <submittedName>
        <fullName evidence="5">ABC transporter ATP-binding protein</fullName>
    </submittedName>
</protein>
<dbReference type="InterPro" id="IPR027417">
    <property type="entry name" value="P-loop_NTPase"/>
</dbReference>
<dbReference type="InterPro" id="IPR015854">
    <property type="entry name" value="ABC_transpr_LolD-like"/>
</dbReference>
<dbReference type="CDD" id="cd03255">
    <property type="entry name" value="ABC_MJ0796_LolCDE_FtsE"/>
    <property type="match status" value="1"/>
</dbReference>
<evidence type="ECO:0000256" key="2">
    <source>
        <dbReference type="ARBA" id="ARBA00022741"/>
    </source>
</evidence>
<dbReference type="RefSeq" id="WP_252811216.1">
    <property type="nucleotide sequence ID" value="NZ_BAAABM010000062.1"/>
</dbReference>
<name>A0ABN0XH37_9ACTN</name>
<dbReference type="PANTHER" id="PTHR24220:SF86">
    <property type="entry name" value="ABC TRANSPORTER ABCH.1"/>
    <property type="match status" value="1"/>
</dbReference>
<dbReference type="InterPro" id="IPR017871">
    <property type="entry name" value="ABC_transporter-like_CS"/>
</dbReference>
<dbReference type="PANTHER" id="PTHR24220">
    <property type="entry name" value="IMPORT ATP-BINDING PROTEIN"/>
    <property type="match status" value="1"/>
</dbReference>
<evidence type="ECO:0000256" key="1">
    <source>
        <dbReference type="ARBA" id="ARBA00022448"/>
    </source>
</evidence>